<evidence type="ECO:0008006" key="4">
    <source>
        <dbReference type="Google" id="ProtNLM"/>
    </source>
</evidence>
<feature type="transmembrane region" description="Helical" evidence="1">
    <location>
        <begin position="6"/>
        <end position="25"/>
    </location>
</feature>
<keyword evidence="1" id="KW-0472">Membrane</keyword>
<feature type="transmembrane region" description="Helical" evidence="1">
    <location>
        <begin position="113"/>
        <end position="133"/>
    </location>
</feature>
<evidence type="ECO:0000313" key="3">
    <source>
        <dbReference type="Proteomes" id="UP000093807"/>
    </source>
</evidence>
<keyword evidence="1" id="KW-0812">Transmembrane</keyword>
<accession>A0A199XTC0</accession>
<comment type="caution">
    <text evidence="2">The sequence shown here is derived from an EMBL/GenBank/DDBJ whole genome shotgun (WGS) entry which is preliminary data.</text>
</comment>
<feature type="transmembrane region" description="Helical" evidence="1">
    <location>
        <begin position="60"/>
        <end position="77"/>
    </location>
</feature>
<dbReference type="Proteomes" id="UP000093807">
    <property type="component" value="Unassembled WGS sequence"/>
</dbReference>
<name>A0A199XTC0_9FLAO</name>
<dbReference type="AlphaFoldDB" id="A0A199XTC0"/>
<keyword evidence="3" id="KW-1185">Reference proteome</keyword>
<gene>
    <name evidence="2" type="ORF">FLB_05140</name>
</gene>
<evidence type="ECO:0000313" key="2">
    <source>
        <dbReference type="EMBL" id="OAZ04667.1"/>
    </source>
</evidence>
<reference evidence="2 3" key="1">
    <citation type="submission" date="2016-06" db="EMBL/GenBank/DDBJ databases">
        <title>Draft genome sequence of Flavobacterium succinicans strain DD5b.</title>
        <authorList>
            <person name="Poehlein A."/>
            <person name="Daniel R."/>
            <person name="Simeonova D.D."/>
        </authorList>
    </citation>
    <scope>NUCLEOTIDE SEQUENCE [LARGE SCALE GENOMIC DNA]</scope>
    <source>
        <strain evidence="2 3">DD5b</strain>
    </source>
</reference>
<protein>
    <recommendedName>
        <fullName evidence="4">YhhN-like protein</fullName>
    </recommendedName>
</protein>
<proteinExistence type="predicted"/>
<feature type="transmembrane region" description="Helical" evidence="1">
    <location>
        <begin position="145"/>
        <end position="166"/>
    </location>
</feature>
<feature type="transmembrane region" description="Helical" evidence="1">
    <location>
        <begin position="32"/>
        <end position="54"/>
    </location>
</feature>
<sequence length="214" mass="25465">MTDFFLYLAYSILMLNLSLYAISFFKKEKVNGFFLLYLLFATIMQLSMEALYHLHKNNLFLMNLFFIGQMFLMGLFYGSLTCLKVQKRIIYSTTALVLSGIGIQSWLDYEQFFQYNLFVIVITNLSVIVFAVFHLYNMLTTVKKYYYFTIGLIIYLLASTMVFVVGNINAKLNNEVKFMLWTFNSILVVLYYLFILYEWKVSFFKNKSRKKMFF</sequence>
<dbReference type="PATRIC" id="fig|29536.5.peg.539"/>
<evidence type="ECO:0000256" key="1">
    <source>
        <dbReference type="SAM" id="Phobius"/>
    </source>
</evidence>
<feature type="transmembrane region" description="Helical" evidence="1">
    <location>
        <begin position="178"/>
        <end position="199"/>
    </location>
</feature>
<organism evidence="2 3">
    <name type="scientific">Flavobacterium succinicans</name>
    <dbReference type="NCBI Taxonomy" id="29536"/>
    <lineage>
        <taxon>Bacteria</taxon>
        <taxon>Pseudomonadati</taxon>
        <taxon>Bacteroidota</taxon>
        <taxon>Flavobacteriia</taxon>
        <taxon>Flavobacteriales</taxon>
        <taxon>Flavobacteriaceae</taxon>
        <taxon>Flavobacterium</taxon>
    </lineage>
</organism>
<keyword evidence="1" id="KW-1133">Transmembrane helix</keyword>
<feature type="transmembrane region" description="Helical" evidence="1">
    <location>
        <begin position="89"/>
        <end position="107"/>
    </location>
</feature>
<dbReference type="EMBL" id="JMTM01000017">
    <property type="protein sequence ID" value="OAZ04667.1"/>
    <property type="molecule type" value="Genomic_DNA"/>
</dbReference>